<evidence type="ECO:0000313" key="7">
    <source>
        <dbReference type="Proteomes" id="UP000005019"/>
    </source>
</evidence>
<evidence type="ECO:0000256" key="2">
    <source>
        <dbReference type="ARBA" id="ARBA00022643"/>
    </source>
</evidence>
<dbReference type="InterPro" id="IPR036661">
    <property type="entry name" value="Luciferase-like_sf"/>
</dbReference>
<evidence type="ECO:0000256" key="3">
    <source>
        <dbReference type="ARBA" id="ARBA00023002"/>
    </source>
</evidence>
<keyword evidence="7" id="KW-1185">Reference proteome</keyword>
<keyword evidence="2" id="KW-0288">FMN</keyword>
<dbReference type="RefSeq" id="WP_008059381.1">
    <property type="nucleotide sequence ID" value="NZ_AFHG01000031.1"/>
</dbReference>
<evidence type="ECO:0000256" key="1">
    <source>
        <dbReference type="ARBA" id="ARBA00022630"/>
    </source>
</evidence>
<accession>F5R9P8</accession>
<dbReference type="STRING" id="1000565.METUNv1_00969"/>
<evidence type="ECO:0000256" key="4">
    <source>
        <dbReference type="ARBA" id="ARBA00023033"/>
    </source>
</evidence>
<comment type="caution">
    <text evidence="6">The sequence shown here is derived from an EMBL/GenBank/DDBJ whole genome shotgun (WGS) entry which is preliminary data.</text>
</comment>
<dbReference type="GO" id="GO:0008726">
    <property type="term" value="F:alkanesulfonate monooxygenase activity"/>
    <property type="evidence" value="ECO:0007669"/>
    <property type="project" value="TreeGrafter"/>
</dbReference>
<dbReference type="Pfam" id="PF00296">
    <property type="entry name" value="Bac_luciferase"/>
    <property type="match status" value="1"/>
</dbReference>
<keyword evidence="1" id="KW-0285">Flavoprotein</keyword>
<organism evidence="6 7">
    <name type="scientific">Methyloversatilis universalis (strain ATCC BAA-1314 / DSM 25237 / JCM 13912 / CCUG 52030 / FAM5)</name>
    <dbReference type="NCBI Taxonomy" id="1000565"/>
    <lineage>
        <taxon>Bacteria</taxon>
        <taxon>Pseudomonadati</taxon>
        <taxon>Pseudomonadota</taxon>
        <taxon>Betaproteobacteria</taxon>
        <taxon>Nitrosomonadales</taxon>
        <taxon>Sterolibacteriaceae</taxon>
        <taxon>Methyloversatilis</taxon>
    </lineage>
</organism>
<dbReference type="AlphaFoldDB" id="F5R9P8"/>
<sequence>MSPTFYWRLPGADDARNRAFDALAAGNAPRLPAANDLRHGRYGSFDHVVQVARAAELVAFDGLVASDDPEGDAALIVLGALAREVRRLKLVATFSPGAGSAVYAAKKAVSFQRYSGNRFGWALESSDDAARRRRLGDFVGSGDLGARLEDFVTVARGVIESAHFSHDGPFFSVLEGGFQGPLSGRPFPELTLAGDGAEAIERSARLADVHAFTLGEALSERIALLREAALRAGRSPQVALRARIVSHDDGARARLEAERAGLAHAPDLLVGSYDELAARIVALHRQGVDRFELSSPRSLDEVYRVGEHLLPRVRQLLGRKAA</sequence>
<feature type="domain" description="Luciferase-like" evidence="5">
    <location>
        <begin position="32"/>
        <end position="260"/>
    </location>
</feature>
<gene>
    <name evidence="6" type="ORF">METUNv1_00969</name>
</gene>
<protein>
    <recommendedName>
        <fullName evidence="5">Luciferase-like domain-containing protein</fullName>
    </recommendedName>
</protein>
<dbReference type="SUPFAM" id="SSF51679">
    <property type="entry name" value="Bacterial luciferase-like"/>
    <property type="match status" value="1"/>
</dbReference>
<dbReference type="GO" id="GO:0046306">
    <property type="term" value="P:alkanesulfonate catabolic process"/>
    <property type="evidence" value="ECO:0007669"/>
    <property type="project" value="TreeGrafter"/>
</dbReference>
<dbReference type="EMBL" id="AFHG01000031">
    <property type="protein sequence ID" value="EGK72730.1"/>
    <property type="molecule type" value="Genomic_DNA"/>
</dbReference>
<dbReference type="eggNOG" id="COG2141">
    <property type="taxonomic scope" value="Bacteria"/>
</dbReference>
<dbReference type="InterPro" id="IPR050172">
    <property type="entry name" value="SsuD_RutA_monooxygenase"/>
</dbReference>
<proteinExistence type="predicted"/>
<dbReference type="PANTHER" id="PTHR42847">
    <property type="entry name" value="ALKANESULFONATE MONOOXYGENASE"/>
    <property type="match status" value="1"/>
</dbReference>
<dbReference type="PANTHER" id="PTHR42847:SF4">
    <property type="entry name" value="ALKANESULFONATE MONOOXYGENASE-RELATED"/>
    <property type="match status" value="1"/>
</dbReference>
<dbReference type="Proteomes" id="UP000005019">
    <property type="component" value="Unassembled WGS sequence"/>
</dbReference>
<keyword evidence="4" id="KW-0503">Monooxygenase</keyword>
<dbReference type="InterPro" id="IPR011251">
    <property type="entry name" value="Luciferase-like_dom"/>
</dbReference>
<keyword evidence="3" id="KW-0560">Oxidoreductase</keyword>
<dbReference type="OrthoDB" id="9814695at2"/>
<name>F5R9P8_METUF</name>
<evidence type="ECO:0000259" key="5">
    <source>
        <dbReference type="Pfam" id="PF00296"/>
    </source>
</evidence>
<evidence type="ECO:0000313" key="6">
    <source>
        <dbReference type="EMBL" id="EGK72730.1"/>
    </source>
</evidence>
<dbReference type="Gene3D" id="3.20.20.30">
    <property type="entry name" value="Luciferase-like domain"/>
    <property type="match status" value="1"/>
</dbReference>
<reference evidence="6 7" key="1">
    <citation type="journal article" date="2011" name="J. Bacteriol.">
        <title>Genome sequence of Methyloversatilis universalis FAM5T, a methylotrophic representative of the order Rhodocyclales.</title>
        <authorList>
            <person name="Kittichotirat W."/>
            <person name="Good N.M."/>
            <person name="Hall R."/>
            <person name="Bringel F."/>
            <person name="Lajus A."/>
            <person name="Medigue C."/>
            <person name="Smalley N.E."/>
            <person name="Beck D."/>
            <person name="Bumgarner R."/>
            <person name="Vuilleumier S."/>
            <person name="Kalyuzhnaya M.G."/>
        </authorList>
    </citation>
    <scope>NUCLEOTIDE SEQUENCE [LARGE SCALE GENOMIC DNA]</scope>
    <source>
        <strain evidence="7">ATCC BAA-1314 / JCM 13912 / FAM5</strain>
    </source>
</reference>